<evidence type="ECO:0000313" key="8">
    <source>
        <dbReference type="EMBL" id="KTC97666.1"/>
    </source>
</evidence>
<sequence>MSKPLINITRRQALWFAAFLVLYQFLTYIANDMIMPGMIHVVSSFHAPESAIATSLTAYILGGASLQLFLGPISDSYGRRSVMLVGVVIFTVFTFFIAHSGSIGQFLLARYFEGLGLCFTTVIGYATLQEIFAEMDAIRITSVLTNIASLAPLLGPLAGATFILYFSWRAIFVLIGALALISLWGMWRFMPEPIGAVKRDGQTIPRIPFTPKTVFKNYGQLLSNPTFMMGAFASGLLGIPCIAWIAISPIIIVTDAHLTVIHYALWQLPIFTAGLFGNWYLRKLTKQRTVKQMILRGSAITVAGMFLTWLLPMMINPHFIYLMPGLTLYGFGIGVACAPLSRFILFSTPVSKGTAYAVISMMCMCEQAIGVEAASAVYAKHNNSHFGLYCAIVGVIYLVGLAWTFSLARKNLAIGELDAEPA</sequence>
<evidence type="ECO:0000256" key="3">
    <source>
        <dbReference type="ARBA" id="ARBA00022692"/>
    </source>
</evidence>
<feature type="domain" description="Major facilitator superfamily (MFS) profile" evidence="7">
    <location>
        <begin position="16"/>
        <end position="412"/>
    </location>
</feature>
<gene>
    <name evidence="8" type="primary">cmr</name>
    <name evidence="8" type="ORF">Lery_1505</name>
</gene>
<dbReference type="InterPro" id="IPR005829">
    <property type="entry name" value="Sugar_transporter_CS"/>
</dbReference>
<organism evidence="8 9">
    <name type="scientific">Legionella erythra</name>
    <dbReference type="NCBI Taxonomy" id="448"/>
    <lineage>
        <taxon>Bacteria</taxon>
        <taxon>Pseudomonadati</taxon>
        <taxon>Pseudomonadota</taxon>
        <taxon>Gammaproteobacteria</taxon>
        <taxon>Legionellales</taxon>
        <taxon>Legionellaceae</taxon>
        <taxon>Legionella</taxon>
    </lineage>
</organism>
<feature type="transmembrane region" description="Helical" evidence="6">
    <location>
        <begin position="82"/>
        <end position="102"/>
    </location>
</feature>
<dbReference type="InterPro" id="IPR036259">
    <property type="entry name" value="MFS_trans_sf"/>
</dbReference>
<dbReference type="EMBL" id="LNYA01000024">
    <property type="protein sequence ID" value="KTC97666.1"/>
    <property type="molecule type" value="Genomic_DNA"/>
</dbReference>
<dbReference type="PROSITE" id="PS50850">
    <property type="entry name" value="MFS"/>
    <property type="match status" value="1"/>
</dbReference>
<evidence type="ECO:0000259" key="7">
    <source>
        <dbReference type="PROSITE" id="PS50850"/>
    </source>
</evidence>
<evidence type="ECO:0000313" key="9">
    <source>
        <dbReference type="Proteomes" id="UP000054773"/>
    </source>
</evidence>
<dbReference type="GO" id="GO:0022857">
    <property type="term" value="F:transmembrane transporter activity"/>
    <property type="evidence" value="ECO:0007669"/>
    <property type="project" value="InterPro"/>
</dbReference>
<dbReference type="STRING" id="448.Lery_1505"/>
<keyword evidence="4 6" id="KW-1133">Transmembrane helix</keyword>
<dbReference type="Proteomes" id="UP000054773">
    <property type="component" value="Unassembled WGS sequence"/>
</dbReference>
<evidence type="ECO:0000256" key="5">
    <source>
        <dbReference type="ARBA" id="ARBA00023136"/>
    </source>
</evidence>
<keyword evidence="9" id="KW-1185">Reference proteome</keyword>
<evidence type="ECO:0000256" key="2">
    <source>
        <dbReference type="ARBA" id="ARBA00022448"/>
    </source>
</evidence>
<feature type="transmembrane region" description="Helical" evidence="6">
    <location>
        <begin position="108"/>
        <end position="128"/>
    </location>
</feature>
<keyword evidence="2" id="KW-0813">Transport</keyword>
<accession>A0A0W0TPW9</accession>
<feature type="transmembrane region" description="Helical" evidence="6">
    <location>
        <begin position="50"/>
        <end position="70"/>
    </location>
</feature>
<evidence type="ECO:0000256" key="1">
    <source>
        <dbReference type="ARBA" id="ARBA00004141"/>
    </source>
</evidence>
<evidence type="ECO:0000256" key="4">
    <source>
        <dbReference type="ARBA" id="ARBA00022989"/>
    </source>
</evidence>
<feature type="transmembrane region" description="Helical" evidence="6">
    <location>
        <begin position="386"/>
        <end position="405"/>
    </location>
</feature>
<feature type="transmembrane region" description="Helical" evidence="6">
    <location>
        <begin position="318"/>
        <end position="341"/>
    </location>
</feature>
<keyword evidence="5 6" id="KW-0472">Membrane</keyword>
<dbReference type="Pfam" id="PF07690">
    <property type="entry name" value="MFS_1"/>
    <property type="match status" value="1"/>
</dbReference>
<feature type="transmembrane region" description="Helical" evidence="6">
    <location>
        <begin position="293"/>
        <end position="312"/>
    </location>
</feature>
<feature type="transmembrane region" description="Helical" evidence="6">
    <location>
        <begin position="140"/>
        <end position="164"/>
    </location>
</feature>
<dbReference type="InterPro" id="IPR020846">
    <property type="entry name" value="MFS_dom"/>
</dbReference>
<dbReference type="GO" id="GO:0016020">
    <property type="term" value="C:membrane"/>
    <property type="evidence" value="ECO:0007669"/>
    <property type="project" value="UniProtKB-SubCell"/>
</dbReference>
<dbReference type="InterPro" id="IPR011701">
    <property type="entry name" value="MFS"/>
</dbReference>
<dbReference type="SUPFAM" id="SSF103473">
    <property type="entry name" value="MFS general substrate transporter"/>
    <property type="match status" value="1"/>
</dbReference>
<dbReference type="PANTHER" id="PTHR42718">
    <property type="entry name" value="MAJOR FACILITATOR SUPERFAMILY MULTIDRUG TRANSPORTER MFSC"/>
    <property type="match status" value="1"/>
</dbReference>
<proteinExistence type="predicted"/>
<dbReference type="RefSeq" id="WP_058526651.1">
    <property type="nucleotide sequence ID" value="NZ_CAAAHY010000022.1"/>
</dbReference>
<keyword evidence="3 6" id="KW-0812">Transmembrane</keyword>
<evidence type="ECO:0000256" key="6">
    <source>
        <dbReference type="SAM" id="Phobius"/>
    </source>
</evidence>
<dbReference type="PANTHER" id="PTHR42718:SF9">
    <property type="entry name" value="MAJOR FACILITATOR SUPERFAMILY MULTIDRUG TRANSPORTER MFSC"/>
    <property type="match status" value="1"/>
</dbReference>
<feature type="transmembrane region" description="Helical" evidence="6">
    <location>
        <begin position="260"/>
        <end position="281"/>
    </location>
</feature>
<feature type="transmembrane region" description="Helical" evidence="6">
    <location>
        <begin position="231"/>
        <end position="254"/>
    </location>
</feature>
<dbReference type="Gene3D" id="1.20.1720.10">
    <property type="entry name" value="Multidrug resistance protein D"/>
    <property type="match status" value="1"/>
</dbReference>
<reference evidence="8 9" key="1">
    <citation type="submission" date="2015-11" db="EMBL/GenBank/DDBJ databases">
        <title>Genomic analysis of 38 Legionella species identifies large and diverse effector repertoires.</title>
        <authorList>
            <person name="Burstein D."/>
            <person name="Amaro F."/>
            <person name="Zusman T."/>
            <person name="Lifshitz Z."/>
            <person name="Cohen O."/>
            <person name="Gilbert J.A."/>
            <person name="Pupko T."/>
            <person name="Shuman H.A."/>
            <person name="Segal G."/>
        </authorList>
    </citation>
    <scope>NUCLEOTIDE SEQUENCE [LARGE SCALE GENOMIC DNA]</scope>
    <source>
        <strain evidence="8 9">SE-32A-C8</strain>
    </source>
</reference>
<comment type="caution">
    <text evidence="8">The sequence shown here is derived from an EMBL/GenBank/DDBJ whole genome shotgun (WGS) entry which is preliminary data.</text>
</comment>
<name>A0A0W0TPW9_LEGER</name>
<feature type="transmembrane region" description="Helical" evidence="6">
    <location>
        <begin position="12"/>
        <end position="30"/>
    </location>
</feature>
<dbReference type="PROSITE" id="PS00216">
    <property type="entry name" value="SUGAR_TRANSPORT_1"/>
    <property type="match status" value="1"/>
</dbReference>
<dbReference type="PATRIC" id="fig|448.7.peg.1572"/>
<feature type="transmembrane region" description="Helical" evidence="6">
    <location>
        <begin position="170"/>
        <end position="189"/>
    </location>
</feature>
<comment type="subcellular location">
    <subcellularLocation>
        <location evidence="1">Membrane</location>
        <topology evidence="1">Multi-pass membrane protein</topology>
    </subcellularLocation>
</comment>
<dbReference type="OrthoDB" id="9814303at2"/>
<protein>
    <submittedName>
        <fullName evidence="8">Multidrug efflux system protein</fullName>
    </submittedName>
</protein>
<dbReference type="AlphaFoldDB" id="A0A0W0TPW9"/>